<dbReference type="InterPro" id="IPR036390">
    <property type="entry name" value="WH_DNA-bd_sf"/>
</dbReference>
<dbReference type="InterPro" id="IPR008920">
    <property type="entry name" value="TF_FadR/GntR_C"/>
</dbReference>
<keyword evidence="1" id="KW-0805">Transcription regulation</keyword>
<feature type="domain" description="HTH gntR-type" evidence="5">
    <location>
        <begin position="31"/>
        <end position="98"/>
    </location>
</feature>
<dbReference type="Gene3D" id="1.10.10.10">
    <property type="entry name" value="Winged helix-like DNA-binding domain superfamily/Winged helix DNA-binding domain"/>
    <property type="match status" value="1"/>
</dbReference>
<proteinExistence type="predicted"/>
<feature type="compositionally biased region" description="Basic and acidic residues" evidence="4">
    <location>
        <begin position="1"/>
        <end position="17"/>
    </location>
</feature>
<name>A0A4Q9VNS6_9HYPH</name>
<dbReference type="Pfam" id="PF07729">
    <property type="entry name" value="FCD"/>
    <property type="match status" value="1"/>
</dbReference>
<dbReference type="GO" id="GO:0003700">
    <property type="term" value="F:DNA-binding transcription factor activity"/>
    <property type="evidence" value="ECO:0007669"/>
    <property type="project" value="InterPro"/>
</dbReference>
<keyword evidence="2" id="KW-0238">DNA-binding</keyword>
<dbReference type="PANTHER" id="PTHR43537:SF49">
    <property type="entry name" value="TRANSCRIPTIONAL REGULATORY PROTEIN"/>
    <property type="match status" value="1"/>
</dbReference>
<evidence type="ECO:0000259" key="5">
    <source>
        <dbReference type="PROSITE" id="PS50949"/>
    </source>
</evidence>
<keyword evidence="3" id="KW-0804">Transcription</keyword>
<dbReference type="Proteomes" id="UP000292781">
    <property type="component" value="Unassembled WGS sequence"/>
</dbReference>
<keyword evidence="7" id="KW-1185">Reference proteome</keyword>
<dbReference type="RefSeq" id="WP_131309681.1">
    <property type="nucleotide sequence ID" value="NZ_SJFN01000015.1"/>
</dbReference>
<evidence type="ECO:0000313" key="7">
    <source>
        <dbReference type="Proteomes" id="UP000292781"/>
    </source>
</evidence>
<evidence type="ECO:0000256" key="3">
    <source>
        <dbReference type="ARBA" id="ARBA00023163"/>
    </source>
</evidence>
<dbReference type="InterPro" id="IPR011711">
    <property type="entry name" value="GntR_C"/>
</dbReference>
<sequence length="241" mass="26766">MPRTRDPFRSARRDDGAPRPQPRVARIRAGITHTERLRTELADDIACARLAPGTALDETQLAERFGVSRTPVREALRELTAMGLVESRPHRGAVVAEVDAARLDQMFTVMAEFEALCAGLAATAMTAIERTALDDMHIAAAELVRIGDLAGYTAANDRFHTFVYAATHNGFLAETVLGVRRRVNAFRRAQFHNLGRLAVSHGEHDRVVQAMLRGDREAAAREMRAHLESSRHSYGILRDRH</sequence>
<dbReference type="InterPro" id="IPR036388">
    <property type="entry name" value="WH-like_DNA-bd_sf"/>
</dbReference>
<evidence type="ECO:0000313" key="6">
    <source>
        <dbReference type="EMBL" id="TBW37353.1"/>
    </source>
</evidence>
<dbReference type="SUPFAM" id="SSF46785">
    <property type="entry name" value="Winged helix' DNA-binding domain"/>
    <property type="match status" value="1"/>
</dbReference>
<protein>
    <submittedName>
        <fullName evidence="6">GntR family transcriptional regulator</fullName>
    </submittedName>
</protein>
<dbReference type="Gene3D" id="1.20.120.530">
    <property type="entry name" value="GntR ligand-binding domain-like"/>
    <property type="match status" value="1"/>
</dbReference>
<dbReference type="PRINTS" id="PR00035">
    <property type="entry name" value="HTHGNTR"/>
</dbReference>
<dbReference type="OrthoDB" id="9789310at2"/>
<dbReference type="EMBL" id="SJFN01000015">
    <property type="protein sequence ID" value="TBW37353.1"/>
    <property type="molecule type" value="Genomic_DNA"/>
</dbReference>
<dbReference type="PROSITE" id="PS50949">
    <property type="entry name" value="HTH_GNTR"/>
    <property type="match status" value="1"/>
</dbReference>
<dbReference type="SUPFAM" id="SSF48008">
    <property type="entry name" value="GntR ligand-binding domain-like"/>
    <property type="match status" value="1"/>
</dbReference>
<dbReference type="CDD" id="cd07377">
    <property type="entry name" value="WHTH_GntR"/>
    <property type="match status" value="1"/>
</dbReference>
<dbReference type="SMART" id="SM00345">
    <property type="entry name" value="HTH_GNTR"/>
    <property type="match status" value="1"/>
</dbReference>
<evidence type="ECO:0000256" key="1">
    <source>
        <dbReference type="ARBA" id="ARBA00023015"/>
    </source>
</evidence>
<organism evidence="6 7">
    <name type="scientific">Siculibacillus lacustris</name>
    <dbReference type="NCBI Taxonomy" id="1549641"/>
    <lineage>
        <taxon>Bacteria</taxon>
        <taxon>Pseudomonadati</taxon>
        <taxon>Pseudomonadota</taxon>
        <taxon>Alphaproteobacteria</taxon>
        <taxon>Hyphomicrobiales</taxon>
        <taxon>Ancalomicrobiaceae</taxon>
        <taxon>Siculibacillus</taxon>
    </lineage>
</organism>
<reference evidence="6 7" key="1">
    <citation type="submission" date="2019-02" db="EMBL/GenBank/DDBJ databases">
        <title>Siculibacillus lacustris gen. nov., sp. nov., a new rosette-forming bacterium isolated from a freshwater crater lake (Lake St. Ana, Romania).</title>
        <authorList>
            <person name="Felfoldi T."/>
            <person name="Marton Z."/>
            <person name="Szabo A."/>
            <person name="Mentes A."/>
            <person name="Boka K."/>
            <person name="Marialigeti K."/>
            <person name="Mathe I."/>
            <person name="Koncz M."/>
            <person name="Schumann P."/>
            <person name="Toth E."/>
        </authorList>
    </citation>
    <scope>NUCLEOTIDE SEQUENCE [LARGE SCALE GENOMIC DNA]</scope>
    <source>
        <strain evidence="6 7">SA-279</strain>
    </source>
</reference>
<evidence type="ECO:0000256" key="2">
    <source>
        <dbReference type="ARBA" id="ARBA00023125"/>
    </source>
</evidence>
<evidence type="ECO:0000256" key="4">
    <source>
        <dbReference type="SAM" id="MobiDB-lite"/>
    </source>
</evidence>
<comment type="caution">
    <text evidence="6">The sequence shown here is derived from an EMBL/GenBank/DDBJ whole genome shotgun (WGS) entry which is preliminary data.</text>
</comment>
<dbReference type="Pfam" id="PF00392">
    <property type="entry name" value="GntR"/>
    <property type="match status" value="1"/>
</dbReference>
<accession>A0A4Q9VNS6</accession>
<dbReference type="AlphaFoldDB" id="A0A4Q9VNS6"/>
<dbReference type="GO" id="GO:0003677">
    <property type="term" value="F:DNA binding"/>
    <property type="evidence" value="ECO:0007669"/>
    <property type="project" value="UniProtKB-KW"/>
</dbReference>
<dbReference type="PANTHER" id="PTHR43537">
    <property type="entry name" value="TRANSCRIPTIONAL REGULATOR, GNTR FAMILY"/>
    <property type="match status" value="1"/>
</dbReference>
<feature type="region of interest" description="Disordered" evidence="4">
    <location>
        <begin position="1"/>
        <end position="21"/>
    </location>
</feature>
<dbReference type="InterPro" id="IPR000524">
    <property type="entry name" value="Tscrpt_reg_HTH_GntR"/>
</dbReference>
<dbReference type="SMART" id="SM00895">
    <property type="entry name" value="FCD"/>
    <property type="match status" value="1"/>
</dbReference>
<gene>
    <name evidence="6" type="ORF">EYW49_11350</name>
</gene>